<dbReference type="InterPro" id="IPR001444">
    <property type="entry name" value="Flag_bb_rod_N"/>
</dbReference>
<dbReference type="PRINTS" id="PR01005">
    <property type="entry name" value="FLGHOOKAP1"/>
</dbReference>
<keyword evidence="12" id="KW-0969">Cilium</keyword>
<evidence type="ECO:0000259" key="11">
    <source>
        <dbReference type="Pfam" id="PF22638"/>
    </source>
</evidence>
<comment type="subcellular location">
    <subcellularLocation>
        <location evidence="1">Bacterial flagellum</location>
    </subcellularLocation>
    <subcellularLocation>
        <location evidence="2">Secreted</location>
    </subcellularLocation>
</comment>
<feature type="domain" description="Flagellar hook-associated protein 1 D2-like" evidence="10">
    <location>
        <begin position="354"/>
        <end position="418"/>
    </location>
</feature>
<name>A0AAE3G4F5_9GAMM</name>
<evidence type="ECO:0000313" key="12">
    <source>
        <dbReference type="EMBL" id="MCP1675615.1"/>
    </source>
</evidence>
<feature type="domain" description="Flagellar basal-body/hook protein C-terminal" evidence="9">
    <location>
        <begin position="617"/>
        <end position="655"/>
    </location>
</feature>
<keyword evidence="13" id="KW-1185">Reference proteome</keyword>
<dbReference type="InterPro" id="IPR010930">
    <property type="entry name" value="Flg_bb/hook_C_dom"/>
</dbReference>
<dbReference type="NCBIfam" id="TIGR02492">
    <property type="entry name" value="flgK_ends"/>
    <property type="match status" value="1"/>
</dbReference>
<dbReference type="Proteomes" id="UP001205843">
    <property type="component" value="Unassembled WGS sequence"/>
</dbReference>
<organism evidence="12 13">
    <name type="scientific">Natronocella acetinitrilica</name>
    <dbReference type="NCBI Taxonomy" id="414046"/>
    <lineage>
        <taxon>Bacteria</taxon>
        <taxon>Pseudomonadati</taxon>
        <taxon>Pseudomonadota</taxon>
        <taxon>Gammaproteobacteria</taxon>
        <taxon>Chromatiales</taxon>
        <taxon>Ectothiorhodospiraceae</taxon>
        <taxon>Natronocella</taxon>
    </lineage>
</organism>
<dbReference type="Pfam" id="PF06429">
    <property type="entry name" value="Flg_bbr_C"/>
    <property type="match status" value="1"/>
</dbReference>
<evidence type="ECO:0000259" key="8">
    <source>
        <dbReference type="Pfam" id="PF00460"/>
    </source>
</evidence>
<evidence type="ECO:0000256" key="5">
    <source>
        <dbReference type="ARBA" id="ARBA00022525"/>
    </source>
</evidence>
<dbReference type="PANTHER" id="PTHR30033:SF1">
    <property type="entry name" value="FLAGELLAR HOOK-ASSOCIATED PROTEIN 1"/>
    <property type="match status" value="1"/>
</dbReference>
<comment type="similarity">
    <text evidence="3">Belongs to the flagella basal body rod proteins family.</text>
</comment>
<evidence type="ECO:0000256" key="2">
    <source>
        <dbReference type="ARBA" id="ARBA00004613"/>
    </source>
</evidence>
<dbReference type="InterPro" id="IPR049119">
    <property type="entry name" value="FlgK_D2-like"/>
</dbReference>
<accession>A0AAE3G4F5</accession>
<proteinExistence type="inferred from homology"/>
<evidence type="ECO:0000259" key="9">
    <source>
        <dbReference type="Pfam" id="PF06429"/>
    </source>
</evidence>
<evidence type="ECO:0000256" key="6">
    <source>
        <dbReference type="ARBA" id="ARBA00023143"/>
    </source>
</evidence>
<keyword evidence="6" id="KW-0975">Bacterial flagellum</keyword>
<evidence type="ECO:0000256" key="7">
    <source>
        <dbReference type="SAM" id="Coils"/>
    </source>
</evidence>
<evidence type="ECO:0000256" key="3">
    <source>
        <dbReference type="ARBA" id="ARBA00009677"/>
    </source>
</evidence>
<dbReference type="GO" id="GO:0005198">
    <property type="term" value="F:structural molecule activity"/>
    <property type="evidence" value="ECO:0007669"/>
    <property type="project" value="InterPro"/>
</dbReference>
<dbReference type="RefSeq" id="WP_253479213.1">
    <property type="nucleotide sequence ID" value="NZ_JALJXV010000006.1"/>
</dbReference>
<evidence type="ECO:0000256" key="4">
    <source>
        <dbReference type="ARBA" id="ARBA00016244"/>
    </source>
</evidence>
<evidence type="ECO:0000313" key="13">
    <source>
        <dbReference type="Proteomes" id="UP001205843"/>
    </source>
</evidence>
<dbReference type="GO" id="GO:0009424">
    <property type="term" value="C:bacterial-type flagellum hook"/>
    <property type="evidence" value="ECO:0007669"/>
    <property type="project" value="InterPro"/>
</dbReference>
<sequence length="660" mass="69995">MANIFGTSVSGLLATQRALATTGHNISNVNTEGYSRQRVDFSTRIPSGSSQGFIGTGVQTDSVRRVFDQSLETALQKNIAEFSRLDTLANFNGRVDNLLADKDAGVSPALQSFFDAVQDAANDPTSTSARQVLLSEAESLVSRFELVNQRLDELERDANNRIQLGVSEINELAGSIARLNQEIVQAQGRTGQPPNDLLDKRDQLIKQLSEKVGVTTVPESGGAINVFIGNGQALVVGNSTNQISAVRSQFDPNQFEIAYQRPGGGQVNITRNLTGGEVGGLLDFRREVLEPTRNDLGRLAATIATTFNEQHRLGMQFESTPPGLGQDFFSLPGPQVLPSQNNSAGVGSPIVDFDAATISDLTGSDYRLTFDNGDWTLLRLRDNTSQVVDDSGPQVIDGLSIDVSGLGAADGDSFLLRPTKQSSARIDVNLQRPGQIALANPLTGGEVTTASGQAINTGSGQLDRISVSAFDPDQLDNFRADGPLTFTFDAAASAFQVTDANGAAVASIDYDPATQGNGINAEVETAEFGTFSLRLSGVPADGDAFEVKANDNGVGDNANALQLAELANEGTAQGGAATYQEFYGSIVGRVGTETLRAQSNRDAQEALVDQARQARESVSGVNLEEEAAKLLQFQQAFQANAQVITVANDVFQTLLGAIQR</sequence>
<dbReference type="AlphaFoldDB" id="A0AAE3G4F5"/>
<keyword evidence="7" id="KW-0175">Coiled coil</keyword>
<dbReference type="Pfam" id="PF21158">
    <property type="entry name" value="flgK_1st_1"/>
    <property type="match status" value="1"/>
</dbReference>
<feature type="domain" description="Flagellar basal body rod protein N-terminal" evidence="8">
    <location>
        <begin position="7"/>
        <end position="34"/>
    </location>
</feature>
<dbReference type="Pfam" id="PF00460">
    <property type="entry name" value="Flg_bb_rod"/>
    <property type="match status" value="1"/>
</dbReference>
<gene>
    <name evidence="12" type="ORF">J2T57_002765</name>
</gene>
<comment type="caution">
    <text evidence="12">The sequence shown here is derived from an EMBL/GenBank/DDBJ whole genome shotgun (WGS) entry which is preliminary data.</text>
</comment>
<dbReference type="SUPFAM" id="SSF64518">
    <property type="entry name" value="Phase 1 flagellin"/>
    <property type="match status" value="2"/>
</dbReference>
<dbReference type="InterPro" id="IPR053927">
    <property type="entry name" value="FlgK_helical"/>
</dbReference>
<keyword evidence="12" id="KW-0966">Cell projection</keyword>
<feature type="domain" description="Flagellar hook-associated protein FlgK helical" evidence="11">
    <location>
        <begin position="94"/>
        <end position="329"/>
    </location>
</feature>
<reference evidence="12" key="1">
    <citation type="submission" date="2022-03" db="EMBL/GenBank/DDBJ databases">
        <title>Genomic Encyclopedia of Type Strains, Phase III (KMG-III): the genomes of soil and plant-associated and newly described type strains.</title>
        <authorList>
            <person name="Whitman W."/>
        </authorList>
    </citation>
    <scope>NUCLEOTIDE SEQUENCE</scope>
    <source>
        <strain evidence="12">ANL 6-2</strain>
    </source>
</reference>
<feature type="coiled-coil region" evidence="7">
    <location>
        <begin position="137"/>
        <end position="189"/>
    </location>
</feature>
<dbReference type="GO" id="GO:0044780">
    <property type="term" value="P:bacterial-type flagellum assembly"/>
    <property type="evidence" value="ECO:0007669"/>
    <property type="project" value="InterPro"/>
</dbReference>
<dbReference type="PANTHER" id="PTHR30033">
    <property type="entry name" value="FLAGELLAR HOOK-ASSOCIATED PROTEIN 1"/>
    <property type="match status" value="1"/>
</dbReference>
<dbReference type="EMBL" id="JALJXV010000006">
    <property type="protein sequence ID" value="MCP1675615.1"/>
    <property type="molecule type" value="Genomic_DNA"/>
</dbReference>
<dbReference type="InterPro" id="IPR002371">
    <property type="entry name" value="FlgK"/>
</dbReference>
<evidence type="ECO:0000256" key="1">
    <source>
        <dbReference type="ARBA" id="ARBA00004365"/>
    </source>
</evidence>
<dbReference type="Pfam" id="PF22638">
    <property type="entry name" value="FlgK_D1"/>
    <property type="match status" value="1"/>
</dbReference>
<protein>
    <recommendedName>
        <fullName evidence="4">Flagellar hook-associated protein 1</fullName>
    </recommendedName>
</protein>
<dbReference type="GO" id="GO:0005576">
    <property type="term" value="C:extracellular region"/>
    <property type="evidence" value="ECO:0007669"/>
    <property type="project" value="UniProtKB-SubCell"/>
</dbReference>
<keyword evidence="5" id="KW-0964">Secreted</keyword>
<evidence type="ECO:0000259" key="10">
    <source>
        <dbReference type="Pfam" id="PF21158"/>
    </source>
</evidence>
<keyword evidence="12" id="KW-0282">Flagellum</keyword>